<protein>
    <recommendedName>
        <fullName evidence="4">DUF2382 domain-containing protein</fullName>
    </recommendedName>
</protein>
<dbReference type="Proteomes" id="UP000483035">
    <property type="component" value="Unassembled WGS sequence"/>
</dbReference>
<organism evidence="2 3">
    <name type="scientific">Rhizobium lusitanum</name>
    <dbReference type="NCBI Taxonomy" id="293958"/>
    <lineage>
        <taxon>Bacteria</taxon>
        <taxon>Pseudomonadati</taxon>
        <taxon>Pseudomonadota</taxon>
        <taxon>Alphaproteobacteria</taxon>
        <taxon>Hyphomicrobiales</taxon>
        <taxon>Rhizobiaceae</taxon>
        <taxon>Rhizobium/Agrobacterium group</taxon>
        <taxon>Rhizobium</taxon>
    </lineage>
</organism>
<feature type="region of interest" description="Disordered" evidence="1">
    <location>
        <begin position="32"/>
        <end position="57"/>
    </location>
</feature>
<evidence type="ECO:0000256" key="1">
    <source>
        <dbReference type="SAM" id="MobiDB-lite"/>
    </source>
</evidence>
<sequence length="57" mass="6426">MKAVVSKDARIVEEISIRKTATDRAETIRKTKVTVGDQRSQSQTQSCFSQSQGLRRD</sequence>
<feature type="compositionally biased region" description="Low complexity" evidence="1">
    <location>
        <begin position="38"/>
        <end position="57"/>
    </location>
</feature>
<dbReference type="RefSeq" id="WP_163991259.1">
    <property type="nucleotide sequence ID" value="NZ_WUEY01000016.1"/>
</dbReference>
<dbReference type="AlphaFoldDB" id="A0A6L9UC54"/>
<accession>A0A6L9UC54</accession>
<proteinExistence type="predicted"/>
<name>A0A6L9UC54_9HYPH</name>
<dbReference type="EMBL" id="WUEY01000016">
    <property type="protein sequence ID" value="NEI73184.1"/>
    <property type="molecule type" value="Genomic_DNA"/>
</dbReference>
<evidence type="ECO:0008006" key="4">
    <source>
        <dbReference type="Google" id="ProtNLM"/>
    </source>
</evidence>
<gene>
    <name evidence="2" type="ORF">GR212_26850</name>
</gene>
<comment type="caution">
    <text evidence="2">The sequence shown here is derived from an EMBL/GenBank/DDBJ whole genome shotgun (WGS) entry which is preliminary data.</text>
</comment>
<evidence type="ECO:0000313" key="2">
    <source>
        <dbReference type="EMBL" id="NEI73184.1"/>
    </source>
</evidence>
<evidence type="ECO:0000313" key="3">
    <source>
        <dbReference type="Proteomes" id="UP000483035"/>
    </source>
</evidence>
<reference evidence="2 3" key="1">
    <citation type="submission" date="2019-12" db="EMBL/GenBank/DDBJ databases">
        <title>Rhizobium genotypes associated with high levels of biological nitrogen fixation by grain legumes in a temperate-maritime cropping system.</title>
        <authorList>
            <person name="Maluk M."/>
            <person name="Francesc Ferrando Molina F."/>
            <person name="Lopez Del Egido L."/>
            <person name="Lafos M."/>
            <person name="Langarica-Fuentes A."/>
            <person name="Gebre Yohannes G."/>
            <person name="Young M.W."/>
            <person name="Martin P."/>
            <person name="Gantlett R."/>
            <person name="Kenicer G."/>
            <person name="Hawes C."/>
            <person name="Begg G.S."/>
            <person name="Quilliam R.S."/>
            <person name="Squire G.R."/>
            <person name="Poole P.S."/>
            <person name="Young P.W."/>
            <person name="Iannetta P.M."/>
            <person name="James E.K."/>
        </authorList>
    </citation>
    <scope>NUCLEOTIDE SEQUENCE [LARGE SCALE GENOMIC DNA]</scope>
    <source>
        <strain evidence="2 3">JHI1118</strain>
    </source>
</reference>